<accession>A0A5C1QJT8</accession>
<name>A0A5C1QJT8_9SPIO</name>
<evidence type="ECO:0000256" key="2">
    <source>
        <dbReference type="SAM" id="MobiDB-lite"/>
    </source>
</evidence>
<keyword evidence="4" id="KW-0378">Hydrolase</keyword>
<dbReference type="InterPro" id="IPR000352">
    <property type="entry name" value="Pep_chain_release_fac_I"/>
</dbReference>
<proteinExistence type="inferred from homology"/>
<dbReference type="GO" id="GO:0004045">
    <property type="term" value="F:peptidyl-tRNA hydrolase activity"/>
    <property type="evidence" value="ECO:0007669"/>
    <property type="project" value="UniProtKB-EC"/>
</dbReference>
<dbReference type="OrthoDB" id="9815709at2"/>
<dbReference type="AlphaFoldDB" id="A0A5C1QJT8"/>
<comment type="similarity">
    <text evidence="1">Belongs to the prokaryotic/mitochondrial release factor family.</text>
</comment>
<dbReference type="Gene3D" id="3.30.160.20">
    <property type="match status" value="1"/>
</dbReference>
<dbReference type="InterPro" id="IPR045853">
    <property type="entry name" value="Pep_chain_release_fac_I_sf"/>
</dbReference>
<dbReference type="Pfam" id="PF00472">
    <property type="entry name" value="RF-1"/>
    <property type="match status" value="1"/>
</dbReference>
<dbReference type="PANTHER" id="PTHR11075">
    <property type="entry name" value="PEPTIDE CHAIN RELEASE FACTOR"/>
    <property type="match status" value="1"/>
</dbReference>
<dbReference type="KEGG" id="ock:EXM22_10560"/>
<dbReference type="EMBL" id="CP036150">
    <property type="protein sequence ID" value="QEN08403.1"/>
    <property type="molecule type" value="Genomic_DNA"/>
</dbReference>
<evidence type="ECO:0000313" key="5">
    <source>
        <dbReference type="Proteomes" id="UP000324209"/>
    </source>
</evidence>
<dbReference type="RefSeq" id="WP_149486484.1">
    <property type="nucleotide sequence ID" value="NZ_CP036150.1"/>
</dbReference>
<sequence>MKRSDLVYMLEAKGQFSFSRSSGPGGQNVNKVNTKVLLTVSLKELEGFQEWEILKIREKLASRLNSRDELYVQLQEERSQIMNREKAVEKMADLIMESLIIPKKRRKTGPSRAARQKRMDGKKKLSHKKKNRGRVSSAEQ</sequence>
<dbReference type="SUPFAM" id="SSF75620">
    <property type="entry name" value="Release factor"/>
    <property type="match status" value="1"/>
</dbReference>
<evidence type="ECO:0000313" key="4">
    <source>
        <dbReference type="EMBL" id="QEN08403.1"/>
    </source>
</evidence>
<dbReference type="PROSITE" id="PS00745">
    <property type="entry name" value="RF_PROK_I"/>
    <property type="match status" value="1"/>
</dbReference>
<organism evidence="4 5">
    <name type="scientific">Oceanispirochaeta crateris</name>
    <dbReference type="NCBI Taxonomy" id="2518645"/>
    <lineage>
        <taxon>Bacteria</taxon>
        <taxon>Pseudomonadati</taxon>
        <taxon>Spirochaetota</taxon>
        <taxon>Spirochaetia</taxon>
        <taxon>Spirochaetales</taxon>
        <taxon>Spirochaetaceae</taxon>
        <taxon>Oceanispirochaeta</taxon>
    </lineage>
</organism>
<dbReference type="InterPro" id="IPR052104">
    <property type="entry name" value="Mito_Release_Factor_mL62"/>
</dbReference>
<keyword evidence="5" id="KW-1185">Reference proteome</keyword>
<feature type="domain" description="Prokaryotic-type class I peptide chain release factors" evidence="3">
    <location>
        <begin position="20"/>
        <end position="36"/>
    </location>
</feature>
<dbReference type="NCBIfam" id="NF006718">
    <property type="entry name" value="PRK09256.1"/>
    <property type="match status" value="1"/>
</dbReference>
<feature type="compositionally biased region" description="Basic residues" evidence="2">
    <location>
        <begin position="124"/>
        <end position="133"/>
    </location>
</feature>
<evidence type="ECO:0000256" key="1">
    <source>
        <dbReference type="ARBA" id="ARBA00010835"/>
    </source>
</evidence>
<dbReference type="PANTHER" id="PTHR11075:SF54">
    <property type="entry name" value="LARGE RIBOSOMAL SUBUNIT PROTEIN ML62"/>
    <property type="match status" value="1"/>
</dbReference>
<protein>
    <submittedName>
        <fullName evidence="4">Aminoacyl-tRNA hydrolase</fullName>
        <ecNumber evidence="4">3.1.1.29</ecNumber>
    </submittedName>
</protein>
<dbReference type="EC" id="3.1.1.29" evidence="4"/>
<gene>
    <name evidence="4" type="ORF">EXM22_10560</name>
</gene>
<feature type="region of interest" description="Disordered" evidence="2">
    <location>
        <begin position="103"/>
        <end position="140"/>
    </location>
</feature>
<dbReference type="GO" id="GO:0016150">
    <property type="term" value="F:translation release factor activity, codon nonspecific"/>
    <property type="evidence" value="ECO:0007669"/>
    <property type="project" value="TreeGrafter"/>
</dbReference>
<dbReference type="Proteomes" id="UP000324209">
    <property type="component" value="Chromosome"/>
</dbReference>
<feature type="compositionally biased region" description="Basic residues" evidence="2">
    <location>
        <begin position="103"/>
        <end position="116"/>
    </location>
</feature>
<reference evidence="4 5" key="1">
    <citation type="submission" date="2019-02" db="EMBL/GenBank/DDBJ databases">
        <title>Complete Genome Sequence and Methylome Analysis of free living Spirochaetas.</title>
        <authorList>
            <person name="Fomenkov A."/>
            <person name="Dubinina G."/>
            <person name="Leshcheva N."/>
            <person name="Mikheeva N."/>
            <person name="Grabovich M."/>
            <person name="Vincze T."/>
            <person name="Roberts R.J."/>
        </authorList>
    </citation>
    <scope>NUCLEOTIDE SEQUENCE [LARGE SCALE GENOMIC DNA]</scope>
    <source>
        <strain evidence="4 5">K2</strain>
    </source>
</reference>
<evidence type="ECO:0000259" key="3">
    <source>
        <dbReference type="PROSITE" id="PS00745"/>
    </source>
</evidence>